<dbReference type="EMBL" id="JAJJMB010001716">
    <property type="protein sequence ID" value="KAI3955805.1"/>
    <property type="molecule type" value="Genomic_DNA"/>
</dbReference>
<name>A0AAD4XW47_9MAGN</name>
<proteinExistence type="predicted"/>
<dbReference type="GO" id="GO:0003723">
    <property type="term" value="F:RNA binding"/>
    <property type="evidence" value="ECO:0007669"/>
    <property type="project" value="InterPro"/>
</dbReference>
<gene>
    <name evidence="2" type="ORF">MKW98_006165</name>
</gene>
<reference evidence="2" key="1">
    <citation type="submission" date="2022-04" db="EMBL/GenBank/DDBJ databases">
        <title>A functionally conserved STORR gene fusion in Papaver species that diverged 16.8 million years ago.</title>
        <authorList>
            <person name="Catania T."/>
        </authorList>
    </citation>
    <scope>NUCLEOTIDE SEQUENCE</scope>
    <source>
        <strain evidence="2">S-188037</strain>
    </source>
</reference>
<dbReference type="Gene3D" id="1.10.1900.10">
    <property type="entry name" value="c-terminal domain of poly(a) binding protein"/>
    <property type="match status" value="1"/>
</dbReference>
<feature type="domain" description="PABC" evidence="1">
    <location>
        <begin position="1"/>
        <end position="24"/>
    </location>
</feature>
<dbReference type="SUPFAM" id="SSF63570">
    <property type="entry name" value="PABC (PABP) domain"/>
    <property type="match status" value="1"/>
</dbReference>
<sequence length="127" mass="14836">MLGEQLFPLVKSIEHDFAGKVTGIAPSVRVPKCFEEKSFRSHGRFGASWTHVLRRFLTCCFLVNFFQYAFCLLQVSYSSGFLDMFKYAISTKMEVLNLRFIKKIISQEHGAYNLVELLCKDRHRRYP</sequence>
<dbReference type="InterPro" id="IPR036053">
    <property type="entry name" value="PABP-dom"/>
</dbReference>
<organism evidence="2 3">
    <name type="scientific">Papaver atlanticum</name>
    <dbReference type="NCBI Taxonomy" id="357466"/>
    <lineage>
        <taxon>Eukaryota</taxon>
        <taxon>Viridiplantae</taxon>
        <taxon>Streptophyta</taxon>
        <taxon>Embryophyta</taxon>
        <taxon>Tracheophyta</taxon>
        <taxon>Spermatophyta</taxon>
        <taxon>Magnoliopsida</taxon>
        <taxon>Ranunculales</taxon>
        <taxon>Papaveraceae</taxon>
        <taxon>Papaveroideae</taxon>
        <taxon>Papaver</taxon>
    </lineage>
</organism>
<evidence type="ECO:0000313" key="3">
    <source>
        <dbReference type="Proteomes" id="UP001202328"/>
    </source>
</evidence>
<dbReference type="AlphaFoldDB" id="A0AAD4XW47"/>
<accession>A0AAD4XW47</accession>
<evidence type="ECO:0000313" key="2">
    <source>
        <dbReference type="EMBL" id="KAI3955805.1"/>
    </source>
</evidence>
<dbReference type="InterPro" id="IPR002004">
    <property type="entry name" value="PABP_HYD_C"/>
</dbReference>
<comment type="caution">
    <text evidence="2">The sequence shown here is derived from an EMBL/GenBank/DDBJ whole genome shotgun (WGS) entry which is preliminary data.</text>
</comment>
<keyword evidence="3" id="KW-1185">Reference proteome</keyword>
<evidence type="ECO:0000259" key="1">
    <source>
        <dbReference type="Pfam" id="PF00658"/>
    </source>
</evidence>
<protein>
    <recommendedName>
        <fullName evidence="1">PABC domain-containing protein</fullName>
    </recommendedName>
</protein>
<dbReference type="Pfam" id="PF00658">
    <property type="entry name" value="MLLE"/>
    <property type="match status" value="1"/>
</dbReference>
<dbReference type="Proteomes" id="UP001202328">
    <property type="component" value="Unassembled WGS sequence"/>
</dbReference>